<dbReference type="HOGENOM" id="CLU_086356_2_2_3"/>
<dbReference type="Pfam" id="PF04290">
    <property type="entry name" value="DctQ"/>
    <property type="match status" value="1"/>
</dbReference>
<proteinExistence type="inferred from homology"/>
<dbReference type="OrthoDB" id="9794346at2"/>
<evidence type="ECO:0000256" key="4">
    <source>
        <dbReference type="ARBA" id="ARBA00022519"/>
    </source>
</evidence>
<dbReference type="GO" id="GO:0005886">
    <property type="term" value="C:plasma membrane"/>
    <property type="evidence" value="ECO:0007669"/>
    <property type="project" value="UniProtKB-SubCell"/>
</dbReference>
<dbReference type="eggNOG" id="COG4665">
    <property type="taxonomic scope" value="Bacteria"/>
</dbReference>
<keyword evidence="6 9" id="KW-1133">Transmembrane helix</keyword>
<feature type="transmembrane region" description="Helical" evidence="9">
    <location>
        <begin position="141"/>
        <end position="159"/>
    </location>
</feature>
<dbReference type="EMBL" id="CP000393">
    <property type="protein sequence ID" value="ABG52181.1"/>
    <property type="molecule type" value="Genomic_DNA"/>
</dbReference>
<keyword evidence="5 9" id="KW-0812">Transmembrane</keyword>
<keyword evidence="7 9" id="KW-0472">Membrane</keyword>
<comment type="subcellular location">
    <subcellularLocation>
        <location evidence="1">Cell inner membrane</location>
        <topology evidence="1">Multi-pass membrane protein</topology>
    </subcellularLocation>
</comment>
<feature type="transmembrane region" description="Helical" evidence="9">
    <location>
        <begin position="21"/>
        <end position="38"/>
    </location>
</feature>
<protein>
    <submittedName>
        <fullName evidence="11">Tripartite ATP-independent periplasmic transporter, DctQ component</fullName>
    </submittedName>
</protein>
<evidence type="ECO:0000256" key="7">
    <source>
        <dbReference type="ARBA" id="ARBA00023136"/>
    </source>
</evidence>
<name>Q10ZZ3_TRIEI</name>
<feature type="transmembrane region" description="Helical" evidence="9">
    <location>
        <begin position="58"/>
        <end position="75"/>
    </location>
</feature>
<sequence>MQILLRLSRIIDDLNERIGRLTYGLVILMVLVGFWNVIGRYLGRTIGQNLTSNAFIEIQWYIFDLVFLLGSAYSLKHNEHVRVDIFYTKWSPKRKALANLIGTIFFLIPFSIIIVVVSWGAVLNSWAIFETSPDPGGLPRYPIKTMIIVSFILLFLQGISEAIKNFAVLTGKLAPHQESHESEF</sequence>
<feature type="domain" description="Tripartite ATP-independent periplasmic transporters DctQ component" evidence="10">
    <location>
        <begin position="29"/>
        <end position="166"/>
    </location>
</feature>
<accession>Q10ZZ3</accession>
<evidence type="ECO:0000256" key="6">
    <source>
        <dbReference type="ARBA" id="ARBA00022989"/>
    </source>
</evidence>
<dbReference type="PANTHER" id="PTHR35011">
    <property type="entry name" value="2,3-DIKETO-L-GULONATE TRAP TRANSPORTER SMALL PERMEASE PROTEIN YIAM"/>
    <property type="match status" value="1"/>
</dbReference>
<reference evidence="11" key="1">
    <citation type="submission" date="2006-06" db="EMBL/GenBank/DDBJ databases">
        <title>Complete sequence of Trichodesmium erythraeum IMS101.</title>
        <authorList>
            <consortium name="US DOE Joint Genome Institute"/>
            <person name="Copeland A."/>
            <person name="Lucas S."/>
            <person name="Lapidus A."/>
            <person name="Barry K."/>
            <person name="Detter J.C."/>
            <person name="Glavina del Rio T."/>
            <person name="Hammon N."/>
            <person name="Israni S."/>
            <person name="Dalin E."/>
            <person name="Tice H."/>
            <person name="Pitluck S."/>
            <person name="Kiss H."/>
            <person name="Munk A.C."/>
            <person name="Brettin T."/>
            <person name="Bruce D."/>
            <person name="Han C."/>
            <person name="Tapia R."/>
            <person name="Gilna P."/>
            <person name="Schmutz J."/>
            <person name="Larimer F."/>
            <person name="Land M."/>
            <person name="Hauser L."/>
            <person name="Kyrpides N."/>
            <person name="Kim E."/>
            <person name="Richardson P."/>
        </authorList>
    </citation>
    <scope>NUCLEOTIDE SEQUENCE [LARGE SCALE GENOMIC DNA]</scope>
    <source>
        <strain evidence="11">IMS101</strain>
    </source>
</reference>
<evidence type="ECO:0000256" key="1">
    <source>
        <dbReference type="ARBA" id="ARBA00004429"/>
    </source>
</evidence>
<evidence type="ECO:0000259" key="10">
    <source>
        <dbReference type="Pfam" id="PF04290"/>
    </source>
</evidence>
<evidence type="ECO:0000256" key="9">
    <source>
        <dbReference type="SAM" id="Phobius"/>
    </source>
</evidence>
<evidence type="ECO:0000256" key="5">
    <source>
        <dbReference type="ARBA" id="ARBA00022692"/>
    </source>
</evidence>
<dbReference type="KEGG" id="ter:Tery_3030"/>
<keyword evidence="4" id="KW-0997">Cell inner membrane</keyword>
<dbReference type="PANTHER" id="PTHR35011:SF4">
    <property type="entry name" value="SLL1102 PROTEIN"/>
    <property type="match status" value="1"/>
</dbReference>
<gene>
    <name evidence="11" type="ordered locus">Tery_3030</name>
</gene>
<organism evidence="11">
    <name type="scientific">Trichodesmium erythraeum (strain IMS101)</name>
    <dbReference type="NCBI Taxonomy" id="203124"/>
    <lineage>
        <taxon>Bacteria</taxon>
        <taxon>Bacillati</taxon>
        <taxon>Cyanobacteriota</taxon>
        <taxon>Cyanophyceae</taxon>
        <taxon>Oscillatoriophycideae</taxon>
        <taxon>Oscillatoriales</taxon>
        <taxon>Microcoleaceae</taxon>
        <taxon>Trichodesmium</taxon>
    </lineage>
</organism>
<evidence type="ECO:0000256" key="2">
    <source>
        <dbReference type="ARBA" id="ARBA00022448"/>
    </source>
</evidence>
<feature type="transmembrane region" description="Helical" evidence="9">
    <location>
        <begin position="96"/>
        <end position="121"/>
    </location>
</feature>
<dbReference type="AlphaFoldDB" id="Q10ZZ3"/>
<evidence type="ECO:0000256" key="8">
    <source>
        <dbReference type="ARBA" id="ARBA00038436"/>
    </source>
</evidence>
<keyword evidence="3" id="KW-1003">Cell membrane</keyword>
<dbReference type="InterPro" id="IPR007387">
    <property type="entry name" value="TRAP_DctQ"/>
</dbReference>
<dbReference type="RefSeq" id="WP_011612534.1">
    <property type="nucleotide sequence ID" value="NC_008312.1"/>
</dbReference>
<dbReference type="InterPro" id="IPR055348">
    <property type="entry name" value="DctQ"/>
</dbReference>
<comment type="similarity">
    <text evidence="8">Belongs to the TRAP transporter small permease family.</text>
</comment>
<evidence type="ECO:0000256" key="3">
    <source>
        <dbReference type="ARBA" id="ARBA00022475"/>
    </source>
</evidence>
<evidence type="ECO:0000313" key="11">
    <source>
        <dbReference type="EMBL" id="ABG52181.1"/>
    </source>
</evidence>
<dbReference type="STRING" id="203124.Tery_3030"/>
<keyword evidence="2" id="KW-0813">Transport</keyword>